<keyword evidence="5" id="KW-0472">Membrane</keyword>
<protein>
    <recommendedName>
        <fullName evidence="12">NADH-cytochrome b5 reductase</fullName>
        <ecNumber evidence="12">1.6.2.2</ecNumber>
    </recommendedName>
</protein>
<dbReference type="Gene3D" id="3.40.50.80">
    <property type="entry name" value="Nucleotide-binding domain of ferredoxin-NADP reductase (FNR) module"/>
    <property type="match status" value="1"/>
</dbReference>
<dbReference type="InterPro" id="IPR008333">
    <property type="entry name" value="Cbr1-like_FAD-bd_dom"/>
</dbReference>
<keyword evidence="15" id="KW-1185">Reference proteome</keyword>
<feature type="domain" description="FAD-binding FR-type" evidence="13">
    <location>
        <begin position="50"/>
        <end position="155"/>
    </location>
</feature>
<dbReference type="PRINTS" id="PR00371">
    <property type="entry name" value="FPNCR"/>
</dbReference>
<dbReference type="SUPFAM" id="SSF52343">
    <property type="entry name" value="Ferredoxin reductase-like, C-terminal NADP-linked domain"/>
    <property type="match status" value="1"/>
</dbReference>
<dbReference type="EMBL" id="LSSM01002780">
    <property type="protein sequence ID" value="OMJ20349.1"/>
    <property type="molecule type" value="Genomic_DNA"/>
</dbReference>
<dbReference type="InterPro" id="IPR001709">
    <property type="entry name" value="Flavoprot_Pyr_Nucl_cyt_Rdtase"/>
</dbReference>
<dbReference type="Pfam" id="PF00175">
    <property type="entry name" value="NAD_binding_1"/>
    <property type="match status" value="1"/>
</dbReference>
<keyword evidence="9" id="KW-0496">Mitochondrion</keyword>
<evidence type="ECO:0000259" key="13">
    <source>
        <dbReference type="PROSITE" id="PS51384"/>
    </source>
</evidence>
<comment type="similarity">
    <text evidence="3 12">Belongs to the flavoprotein pyridine nucleotide cytochrome reductase family.</text>
</comment>
<dbReference type="FunFam" id="2.40.30.10:FF:000032">
    <property type="entry name" value="NADH-cytochrome b5 reductase"/>
    <property type="match status" value="1"/>
</dbReference>
<organism evidence="14 15">
    <name type="scientific">Smittium culicis</name>
    <dbReference type="NCBI Taxonomy" id="133412"/>
    <lineage>
        <taxon>Eukaryota</taxon>
        <taxon>Fungi</taxon>
        <taxon>Fungi incertae sedis</taxon>
        <taxon>Zoopagomycota</taxon>
        <taxon>Kickxellomycotina</taxon>
        <taxon>Harpellomycetes</taxon>
        <taxon>Harpellales</taxon>
        <taxon>Legeriomycetaceae</taxon>
        <taxon>Smittium</taxon>
    </lineage>
</organism>
<evidence type="ECO:0000313" key="14">
    <source>
        <dbReference type="EMBL" id="OMJ20349.1"/>
    </source>
</evidence>
<evidence type="ECO:0000256" key="1">
    <source>
        <dbReference type="ARBA" id="ARBA00001974"/>
    </source>
</evidence>
<accession>A0A1R1Y0K6</accession>
<keyword evidence="4 11" id="KW-0285">Flavoprotein</keyword>
<name>A0A1R1Y0K6_9FUNG</name>
<dbReference type="AlphaFoldDB" id="A0A1R1Y0K6"/>
<dbReference type="Gene3D" id="2.40.30.10">
    <property type="entry name" value="Translation factors"/>
    <property type="match status" value="1"/>
</dbReference>
<feature type="binding site" evidence="11">
    <location>
        <position position="123"/>
    </location>
    <ligand>
        <name>FAD</name>
        <dbReference type="ChEBI" id="CHEBI:57692"/>
    </ligand>
</feature>
<evidence type="ECO:0000256" key="7">
    <source>
        <dbReference type="ARBA" id="ARBA00023002"/>
    </source>
</evidence>
<evidence type="ECO:0000256" key="3">
    <source>
        <dbReference type="ARBA" id="ARBA00006105"/>
    </source>
</evidence>
<comment type="caution">
    <text evidence="14">The sequence shown here is derived from an EMBL/GenBank/DDBJ whole genome shotgun (WGS) entry which is preliminary data.</text>
</comment>
<evidence type="ECO:0000313" key="15">
    <source>
        <dbReference type="Proteomes" id="UP000187429"/>
    </source>
</evidence>
<dbReference type="EC" id="1.6.2.2" evidence="12"/>
<feature type="binding site" evidence="11">
    <location>
        <position position="130"/>
    </location>
    <ligand>
        <name>FAD</name>
        <dbReference type="ChEBI" id="CHEBI:57692"/>
    </ligand>
</feature>
<dbReference type="PANTHER" id="PTHR19370:SF171">
    <property type="entry name" value="NADH-CYTOCHROME B5 REDUCTASE 2"/>
    <property type="match status" value="1"/>
</dbReference>
<dbReference type="Pfam" id="PF00970">
    <property type="entry name" value="FAD_binding_6"/>
    <property type="match status" value="1"/>
</dbReference>
<dbReference type="InterPro" id="IPR001433">
    <property type="entry name" value="OxRdtase_FAD/NAD-bd"/>
</dbReference>
<evidence type="ECO:0000256" key="10">
    <source>
        <dbReference type="ARBA" id="ARBA00047682"/>
    </source>
</evidence>
<dbReference type="PANTHER" id="PTHR19370">
    <property type="entry name" value="NADH-CYTOCHROME B5 REDUCTASE"/>
    <property type="match status" value="1"/>
</dbReference>
<comment type="cofactor">
    <cofactor evidence="1 11 12">
        <name>FAD</name>
        <dbReference type="ChEBI" id="CHEBI:57692"/>
    </cofactor>
</comment>
<dbReference type="SUPFAM" id="SSF63380">
    <property type="entry name" value="Riboflavin synthase domain-like"/>
    <property type="match status" value="1"/>
</dbReference>
<evidence type="ECO:0000256" key="9">
    <source>
        <dbReference type="ARBA" id="ARBA00023128"/>
    </source>
</evidence>
<evidence type="ECO:0000256" key="11">
    <source>
        <dbReference type="PIRSR" id="PIRSR601834-1"/>
    </source>
</evidence>
<proteinExistence type="inferred from homology"/>
<feature type="binding site" evidence="11">
    <location>
        <position position="106"/>
    </location>
    <ligand>
        <name>FAD</name>
        <dbReference type="ChEBI" id="CHEBI:57692"/>
    </ligand>
</feature>
<dbReference type="GO" id="GO:0090524">
    <property type="term" value="F:cytochrome-b5 reductase activity, acting on NADH"/>
    <property type="evidence" value="ECO:0007669"/>
    <property type="project" value="UniProtKB-EC"/>
</dbReference>
<evidence type="ECO:0000256" key="5">
    <source>
        <dbReference type="ARBA" id="ARBA00022787"/>
    </source>
</evidence>
<dbReference type="Proteomes" id="UP000187429">
    <property type="component" value="Unassembled WGS sequence"/>
</dbReference>
<sequence>MFHAVRNSLKVSSHAKVLSRLYPSSGFKSFQAFKYSTREQNRVRSVLKPDEFVPFQLIKTETINHNTKLYRFKIDDDTVSGMVVTSYLVTKVIDYNGTGQDLTKSYTPTSLETKKGELDLIVKVYPEGKMSKHIDSLKVGDSLLMRGPIIKYKYESNKFKEIGMIAGGTGIAPMLQIIHKVLHNPDDKTKLKLLFANTGIEDIILKEELDKLAADHGDQFKVSYIISSLDNGTTWDGHFGYITKEIIEKFIPIPKNVPESITYVCGPPGMMNVICLPKAGRNDQGPTGGFLKELGFTPTHVFKF</sequence>
<dbReference type="InterPro" id="IPR017927">
    <property type="entry name" value="FAD-bd_FR_type"/>
</dbReference>
<keyword evidence="5" id="KW-1000">Mitochondrion outer membrane</keyword>
<gene>
    <name evidence="14" type="ORF">AYI69_g6254</name>
</gene>
<evidence type="ECO:0000256" key="8">
    <source>
        <dbReference type="ARBA" id="ARBA00023027"/>
    </source>
</evidence>
<dbReference type="OrthoDB" id="432685at2759"/>
<keyword evidence="6 11" id="KW-0274">FAD</keyword>
<evidence type="ECO:0000256" key="4">
    <source>
        <dbReference type="ARBA" id="ARBA00022630"/>
    </source>
</evidence>
<dbReference type="PROSITE" id="PS51384">
    <property type="entry name" value="FAD_FR"/>
    <property type="match status" value="1"/>
</dbReference>
<dbReference type="InterPro" id="IPR039261">
    <property type="entry name" value="FNR_nucleotide-bd"/>
</dbReference>
<dbReference type="InterPro" id="IPR017938">
    <property type="entry name" value="Riboflavin_synthase-like_b-brl"/>
</dbReference>
<comment type="subcellular location">
    <subcellularLocation>
        <location evidence="2">Mitochondrion outer membrane</location>
        <topology evidence="2">Single-pass membrane protein</topology>
    </subcellularLocation>
</comment>
<evidence type="ECO:0000256" key="12">
    <source>
        <dbReference type="RuleBase" id="RU361226"/>
    </source>
</evidence>
<comment type="catalytic activity">
    <reaction evidence="10 12">
        <text>2 Fe(III)-[cytochrome b5] + NADH = 2 Fe(II)-[cytochrome b5] + NAD(+) + H(+)</text>
        <dbReference type="Rhea" id="RHEA:46680"/>
        <dbReference type="Rhea" id="RHEA-COMP:10438"/>
        <dbReference type="Rhea" id="RHEA-COMP:10439"/>
        <dbReference type="ChEBI" id="CHEBI:15378"/>
        <dbReference type="ChEBI" id="CHEBI:29033"/>
        <dbReference type="ChEBI" id="CHEBI:29034"/>
        <dbReference type="ChEBI" id="CHEBI:57540"/>
        <dbReference type="ChEBI" id="CHEBI:57945"/>
        <dbReference type="EC" id="1.6.2.2"/>
    </reaction>
</comment>
<dbReference type="GO" id="GO:0005741">
    <property type="term" value="C:mitochondrial outer membrane"/>
    <property type="evidence" value="ECO:0007669"/>
    <property type="project" value="UniProtKB-SubCell"/>
</dbReference>
<feature type="binding site" evidence="11">
    <location>
        <position position="121"/>
    </location>
    <ligand>
        <name>FAD</name>
        <dbReference type="ChEBI" id="CHEBI:57692"/>
    </ligand>
</feature>
<dbReference type="InterPro" id="IPR001834">
    <property type="entry name" value="CBR-like"/>
</dbReference>
<reference evidence="15" key="1">
    <citation type="submission" date="2017-01" db="EMBL/GenBank/DDBJ databases">
        <authorList>
            <person name="Wang Y."/>
            <person name="White M."/>
            <person name="Kvist S."/>
            <person name="Moncalvo J.-M."/>
        </authorList>
    </citation>
    <scope>NUCLEOTIDE SEQUENCE [LARGE SCALE GENOMIC DNA]</scope>
    <source>
        <strain evidence="15">ID-206-W2</strain>
    </source>
</reference>
<dbReference type="CDD" id="cd06183">
    <property type="entry name" value="cyt_b5_reduct_like"/>
    <property type="match status" value="1"/>
</dbReference>
<keyword evidence="8 12" id="KW-0520">NAD</keyword>
<dbReference type="PRINTS" id="PR00406">
    <property type="entry name" value="CYTB5RDTASE"/>
</dbReference>
<dbReference type="FunFam" id="3.40.50.80:FF:000009">
    <property type="entry name" value="NADH-cytochrome b5 reductase"/>
    <property type="match status" value="1"/>
</dbReference>
<feature type="binding site" evidence="11">
    <location>
        <position position="129"/>
    </location>
    <ligand>
        <name>FAD</name>
        <dbReference type="ChEBI" id="CHEBI:57692"/>
    </ligand>
</feature>
<evidence type="ECO:0000256" key="2">
    <source>
        <dbReference type="ARBA" id="ARBA00004572"/>
    </source>
</evidence>
<evidence type="ECO:0000256" key="6">
    <source>
        <dbReference type="ARBA" id="ARBA00022827"/>
    </source>
</evidence>
<keyword evidence="7 12" id="KW-0560">Oxidoreductase</keyword>
<feature type="binding site" evidence="11">
    <location>
        <position position="131"/>
    </location>
    <ligand>
        <name>FAD</name>
        <dbReference type="ChEBI" id="CHEBI:57692"/>
    </ligand>
</feature>